<dbReference type="Proteomes" id="UP001187192">
    <property type="component" value="Unassembled WGS sequence"/>
</dbReference>
<organism evidence="1 2">
    <name type="scientific">Ficus carica</name>
    <name type="common">Common fig</name>
    <dbReference type="NCBI Taxonomy" id="3494"/>
    <lineage>
        <taxon>Eukaryota</taxon>
        <taxon>Viridiplantae</taxon>
        <taxon>Streptophyta</taxon>
        <taxon>Embryophyta</taxon>
        <taxon>Tracheophyta</taxon>
        <taxon>Spermatophyta</taxon>
        <taxon>Magnoliopsida</taxon>
        <taxon>eudicotyledons</taxon>
        <taxon>Gunneridae</taxon>
        <taxon>Pentapetalae</taxon>
        <taxon>rosids</taxon>
        <taxon>fabids</taxon>
        <taxon>Rosales</taxon>
        <taxon>Moraceae</taxon>
        <taxon>Ficeae</taxon>
        <taxon>Ficus</taxon>
    </lineage>
</organism>
<evidence type="ECO:0000313" key="2">
    <source>
        <dbReference type="Proteomes" id="UP001187192"/>
    </source>
</evidence>
<comment type="caution">
    <text evidence="1">The sequence shown here is derived from an EMBL/GenBank/DDBJ whole genome shotgun (WGS) entry which is preliminary data.</text>
</comment>
<protein>
    <submittedName>
        <fullName evidence="1">Uncharacterized protein</fullName>
    </submittedName>
</protein>
<evidence type="ECO:0000313" key="1">
    <source>
        <dbReference type="EMBL" id="GMN47231.1"/>
    </source>
</evidence>
<sequence>MEAPYVGVIAGGSFGVESLAIATKTEGINLESIQVMLNLLGWTREAISARDSIMLRIVHSTQCHSRLKCKREVVVAVMAICNRLGSEAVDLGVGVHRLS</sequence>
<dbReference type="AlphaFoldDB" id="A0AA88D8R3"/>
<reference evidence="1" key="1">
    <citation type="submission" date="2023-07" db="EMBL/GenBank/DDBJ databases">
        <title>draft genome sequence of fig (Ficus carica).</title>
        <authorList>
            <person name="Takahashi T."/>
            <person name="Nishimura K."/>
        </authorList>
    </citation>
    <scope>NUCLEOTIDE SEQUENCE</scope>
</reference>
<gene>
    <name evidence="1" type="ORF">TIFTF001_016412</name>
</gene>
<dbReference type="EMBL" id="BTGU01000025">
    <property type="protein sequence ID" value="GMN47231.1"/>
    <property type="molecule type" value="Genomic_DNA"/>
</dbReference>
<proteinExistence type="predicted"/>
<keyword evidence="2" id="KW-1185">Reference proteome</keyword>
<accession>A0AA88D8R3</accession>
<name>A0AA88D8R3_FICCA</name>